<keyword evidence="2" id="KW-0479">Metal-binding</keyword>
<dbReference type="CDD" id="cd01335">
    <property type="entry name" value="Radical_SAM"/>
    <property type="match status" value="1"/>
</dbReference>
<reference evidence="6" key="1">
    <citation type="submission" date="2015-07" db="EMBL/GenBank/DDBJ databases">
        <title>Near-Complete Genome Sequence of the Cellulolytic Bacterium Bacteroides (Pseudobacteroides) cellulosolvens ATCC 35603.</title>
        <authorList>
            <person name="Dassa B."/>
            <person name="Utturkar S.M."/>
            <person name="Klingeman D.M."/>
            <person name="Hurt R.A."/>
            <person name="Keller M."/>
            <person name="Xu J."/>
            <person name="Reddy Y.H.K."/>
            <person name="Borovok I."/>
            <person name="Grinberg I.R."/>
            <person name="Lamed R."/>
            <person name="Zhivin O."/>
            <person name="Bayer E.A."/>
            <person name="Brown S.D."/>
        </authorList>
    </citation>
    <scope>NUCLEOTIDE SEQUENCE [LARGE SCALE GENOMIC DNA]</scope>
    <source>
        <strain evidence="6">DSM 2933</strain>
    </source>
</reference>
<evidence type="ECO:0000256" key="2">
    <source>
        <dbReference type="ARBA" id="ARBA00022723"/>
    </source>
</evidence>
<dbReference type="InterPro" id="IPR010994">
    <property type="entry name" value="RuvA_2-like"/>
</dbReference>
<evidence type="ECO:0000256" key="1">
    <source>
        <dbReference type="ARBA" id="ARBA00022691"/>
    </source>
</evidence>
<protein>
    <submittedName>
        <fullName evidence="5">Putative DNA modification/repair radical SAM protein</fullName>
    </submittedName>
</protein>
<keyword evidence="3" id="KW-0408">Iron</keyword>
<dbReference type="AlphaFoldDB" id="A0A0L6JRJ4"/>
<sequence length="426" mass="48185">MELETKLEILSAAAKYDVSCSSSGSNRKNTPNGLGNSHKAGICHSWSEDGRCISLLKILFSNQCIYNCTYCVNRCSNDTKRAAFTPYEVAALTTNFYRRNYIEGLFLSSGVIKNPDYTMELLIKTVKLLREEFHFNGYIHLKAIPGADTRLIHEAGLYVDRMSVNIELPSSQGLKLLAPDKNKESIIKPMGFINNAIAAVKEENKIYRKKQSFVPAGQSTQLIVGATPDHDYNIIKLSENLYRHFKLKRVYYSAYVPVVEHPNLPAINKPPLLREHRLYQADWLMRYYSFNADELLNDGSPDFDLELDPKSCWAIRNLHIFPIEINKADYQTLLRIPGIGVKSAQTIVSSRKLCSLGYDDLKKLGVVLKRARHFITCKGKFYGNSFNEAFLRDELAAENSVGSKKVCSGQISMFSYFGNNLNSLLQ</sequence>
<dbReference type="InterPro" id="IPR058240">
    <property type="entry name" value="rSAM_sf"/>
</dbReference>
<dbReference type="SUPFAM" id="SSF102114">
    <property type="entry name" value="Radical SAM enzymes"/>
    <property type="match status" value="1"/>
</dbReference>
<dbReference type="InterPro" id="IPR013785">
    <property type="entry name" value="Aldolase_TIM"/>
</dbReference>
<dbReference type="PANTHER" id="PTHR21180:SF9">
    <property type="entry name" value="TYPE II SECRETION SYSTEM PROTEIN K"/>
    <property type="match status" value="1"/>
</dbReference>
<name>A0A0L6JRJ4_9FIRM</name>
<dbReference type="InterPro" id="IPR051675">
    <property type="entry name" value="Endo/Exo/Phosphatase_dom_1"/>
</dbReference>
<evidence type="ECO:0000313" key="6">
    <source>
        <dbReference type="Proteomes" id="UP000036923"/>
    </source>
</evidence>
<evidence type="ECO:0000256" key="3">
    <source>
        <dbReference type="ARBA" id="ARBA00023004"/>
    </source>
</evidence>
<gene>
    <name evidence="5" type="ORF">Bccel_3677</name>
</gene>
<keyword evidence="4" id="KW-0411">Iron-sulfur</keyword>
<dbReference type="SUPFAM" id="SSF47781">
    <property type="entry name" value="RuvA domain 2-like"/>
    <property type="match status" value="1"/>
</dbReference>
<dbReference type="Proteomes" id="UP000036923">
    <property type="component" value="Unassembled WGS sequence"/>
</dbReference>
<dbReference type="eggNOG" id="COG4277">
    <property type="taxonomic scope" value="Bacteria"/>
</dbReference>
<accession>A0A0L6JRJ4</accession>
<dbReference type="OrthoDB" id="9801154at2"/>
<dbReference type="STRING" id="398512.Bccel_3677"/>
<dbReference type="GO" id="GO:0003824">
    <property type="term" value="F:catalytic activity"/>
    <property type="evidence" value="ECO:0007669"/>
    <property type="project" value="InterPro"/>
</dbReference>
<keyword evidence="1" id="KW-0949">S-adenosyl-L-methionine</keyword>
<dbReference type="GO" id="GO:0046872">
    <property type="term" value="F:metal ion binding"/>
    <property type="evidence" value="ECO:0007669"/>
    <property type="project" value="UniProtKB-KW"/>
</dbReference>
<proteinExistence type="predicted"/>
<dbReference type="PATRIC" id="fig|398512.5.peg.3853"/>
<dbReference type="Gene3D" id="3.20.20.70">
    <property type="entry name" value="Aldolase class I"/>
    <property type="match status" value="1"/>
</dbReference>
<dbReference type="InterPro" id="IPR007197">
    <property type="entry name" value="rSAM"/>
</dbReference>
<dbReference type="SFLD" id="SFLDS00029">
    <property type="entry name" value="Radical_SAM"/>
    <property type="match status" value="1"/>
</dbReference>
<dbReference type="PANTHER" id="PTHR21180">
    <property type="entry name" value="ENDONUCLEASE/EXONUCLEASE/PHOSPHATASE FAMILY DOMAIN-CONTAINING PROTEIN 1"/>
    <property type="match status" value="1"/>
</dbReference>
<dbReference type="NCBIfam" id="TIGR03916">
    <property type="entry name" value="rSAM_link_UDG"/>
    <property type="match status" value="1"/>
</dbReference>
<dbReference type="SFLD" id="SFLDG01102">
    <property type="entry name" value="Uncharacterised_Radical_SAM_Su"/>
    <property type="match status" value="1"/>
</dbReference>
<dbReference type="Gene3D" id="1.10.150.320">
    <property type="entry name" value="Photosystem II 12 kDa extrinsic protein"/>
    <property type="match status" value="1"/>
</dbReference>
<dbReference type="EMBL" id="LGTC01000001">
    <property type="protein sequence ID" value="KNY28403.1"/>
    <property type="molecule type" value="Genomic_DNA"/>
</dbReference>
<dbReference type="InterPro" id="IPR023874">
    <property type="entry name" value="DNA_rSAM_put"/>
</dbReference>
<comment type="caution">
    <text evidence="5">The sequence shown here is derived from an EMBL/GenBank/DDBJ whole genome shotgun (WGS) entry which is preliminary data.</text>
</comment>
<evidence type="ECO:0000313" key="5">
    <source>
        <dbReference type="EMBL" id="KNY28403.1"/>
    </source>
</evidence>
<dbReference type="RefSeq" id="WP_036938732.1">
    <property type="nucleotide sequence ID" value="NZ_JQKC01000007.1"/>
</dbReference>
<evidence type="ECO:0000256" key="4">
    <source>
        <dbReference type="ARBA" id="ARBA00023014"/>
    </source>
</evidence>
<dbReference type="GO" id="GO:0051536">
    <property type="term" value="F:iron-sulfur cluster binding"/>
    <property type="evidence" value="ECO:0007669"/>
    <property type="project" value="UniProtKB-KW"/>
</dbReference>
<organism evidence="5 6">
    <name type="scientific">Pseudobacteroides cellulosolvens ATCC 35603 = DSM 2933</name>
    <dbReference type="NCBI Taxonomy" id="398512"/>
    <lineage>
        <taxon>Bacteria</taxon>
        <taxon>Bacillati</taxon>
        <taxon>Bacillota</taxon>
        <taxon>Clostridia</taxon>
        <taxon>Eubacteriales</taxon>
        <taxon>Oscillospiraceae</taxon>
        <taxon>Pseudobacteroides</taxon>
    </lineage>
</organism>
<keyword evidence="6" id="KW-1185">Reference proteome</keyword>